<evidence type="ECO:0000313" key="4">
    <source>
        <dbReference type="EMBL" id="CAX41312.1"/>
    </source>
</evidence>
<organism evidence="4 5">
    <name type="scientific">Candida dubliniensis (strain CD36 / ATCC MYA-646 / CBS 7987 / NCPF 3949 / NRRL Y-17841)</name>
    <name type="common">Yeast</name>
    <dbReference type="NCBI Taxonomy" id="573826"/>
    <lineage>
        <taxon>Eukaryota</taxon>
        <taxon>Fungi</taxon>
        <taxon>Dikarya</taxon>
        <taxon>Ascomycota</taxon>
        <taxon>Saccharomycotina</taxon>
        <taxon>Pichiomycetes</taxon>
        <taxon>Debaryomycetaceae</taxon>
        <taxon>Candida/Lodderomyces clade</taxon>
        <taxon>Candida</taxon>
    </lineage>
</organism>
<evidence type="ECO:0000259" key="2">
    <source>
        <dbReference type="PROSITE" id="PS50102"/>
    </source>
</evidence>
<dbReference type="eggNOG" id="KOG1548">
    <property type="taxonomic scope" value="Eukaryota"/>
</dbReference>
<dbReference type="EMBL" id="FM992693">
    <property type="protein sequence ID" value="CAX41312.1"/>
    <property type="molecule type" value="Genomic_DNA"/>
</dbReference>
<accession>B9WJ91</accession>
<sequence>MSKDFPVKPPHPSTLENIDLSKLDARLVLDKASQRWLFEDGDQEYEYDYIKDQWINTSKRSLSEDDLNKEDIKRQRKQDMSKLKEELNSLKQKKKNSSIFISNLPIDSRFSEIEETFAKYGKISVGKDEKSRIKMYTNEKGSFKGEALIIYSNPESALLAIEMMDNTEYNGNTIRVEEAKFDNNNNSKKENLKKNSSKTVVIRNMVRKEELANDIHIKQDIIDDIKEECKNIGVFDIEDIAFNEEDATISVRFSKQESLLSCIKKFHNRYYDGLTLDVQESKVIMR</sequence>
<dbReference type="GO" id="GO:0005686">
    <property type="term" value="C:U2 snRNP"/>
    <property type="evidence" value="ECO:0007669"/>
    <property type="project" value="TreeGrafter"/>
</dbReference>
<dbReference type="InterPro" id="IPR000504">
    <property type="entry name" value="RRM_dom"/>
</dbReference>
<keyword evidence="1" id="KW-0694">RNA-binding</keyword>
<dbReference type="OrthoDB" id="10258585at2759"/>
<dbReference type="RefSeq" id="XP_002421153.1">
    <property type="nucleotide sequence ID" value="XM_002421108.1"/>
</dbReference>
<dbReference type="Gene3D" id="3.30.70.330">
    <property type="match status" value="2"/>
</dbReference>
<reference evidence="4 5" key="1">
    <citation type="journal article" date="2009" name="Genome Res.">
        <title>Comparative genomics of the fungal pathogens Candida dubliniensis and Candida albicans.</title>
        <authorList>
            <person name="Jackson A.P."/>
            <person name="Gamble J.A."/>
            <person name="Yeomans T."/>
            <person name="Moran G.P."/>
            <person name="Saunders D."/>
            <person name="Harris D."/>
            <person name="Aslett M."/>
            <person name="Barrell J.F."/>
            <person name="Butler G."/>
            <person name="Citiulo F."/>
            <person name="Coleman D.C."/>
            <person name="de Groot P.W.J."/>
            <person name="Goodwin T.J."/>
            <person name="Quail M.A."/>
            <person name="McQuillan J."/>
            <person name="Munro C.A."/>
            <person name="Pain A."/>
            <person name="Poulter R.T."/>
            <person name="Rajandream M.A."/>
            <person name="Renauld H."/>
            <person name="Spiering M.J."/>
            <person name="Tivey A."/>
            <person name="Gow N.A.R."/>
            <person name="Barrell B."/>
            <person name="Sullivan D.J."/>
            <person name="Berriman M."/>
        </authorList>
    </citation>
    <scope>NUCLEOTIDE SEQUENCE [LARGE SCALE GENOMIC DNA]</scope>
    <source>
        <strain evidence="5">CD36 / ATCC MYA-646 / CBS 7987 / NCPF 3949 / NRRL Y-17841</strain>
    </source>
</reference>
<evidence type="ECO:0000313" key="3">
    <source>
        <dbReference type="CGD" id="CAL0000169079"/>
    </source>
</evidence>
<dbReference type="InterPro" id="IPR012677">
    <property type="entry name" value="Nucleotide-bd_a/b_plait_sf"/>
</dbReference>
<dbReference type="VEuPathDB" id="FungiDB:CD36_64430"/>
<dbReference type="KEGG" id="cdu:CD36_64430"/>
<dbReference type="Proteomes" id="UP000002605">
    <property type="component" value="Chromosome 6"/>
</dbReference>
<dbReference type="SMART" id="SM00360">
    <property type="entry name" value="RRM"/>
    <property type="match status" value="1"/>
</dbReference>
<dbReference type="HOGENOM" id="CLU_026945_0_2_1"/>
<protein>
    <submittedName>
        <fullName evidence="4">RNA binding protein, putative</fullName>
    </submittedName>
</protein>
<dbReference type="PROSITE" id="PS50102">
    <property type="entry name" value="RRM"/>
    <property type="match status" value="1"/>
</dbReference>
<dbReference type="InterPro" id="IPR035979">
    <property type="entry name" value="RBD_domain_sf"/>
</dbReference>
<dbReference type="PANTHER" id="PTHR15608:SF0">
    <property type="entry name" value="HIV TAT-SPECIFIC FACTOR 1"/>
    <property type="match status" value="1"/>
</dbReference>
<dbReference type="InterPro" id="IPR034393">
    <property type="entry name" value="TatSF1-like"/>
</dbReference>
<dbReference type="GeneID" id="8048926"/>
<dbReference type="GO" id="GO:0003723">
    <property type="term" value="F:RNA binding"/>
    <property type="evidence" value="ECO:0007669"/>
    <property type="project" value="UniProtKB-UniRule"/>
</dbReference>
<dbReference type="CGD" id="CAL0000169079">
    <property type="gene designation" value="Cd36_64430"/>
</dbReference>
<proteinExistence type="predicted"/>
<evidence type="ECO:0000256" key="1">
    <source>
        <dbReference type="PROSITE-ProRule" id="PRU00176"/>
    </source>
</evidence>
<dbReference type="AlphaFoldDB" id="B9WJ91"/>
<dbReference type="GO" id="GO:0005684">
    <property type="term" value="C:U2-type spliceosomal complex"/>
    <property type="evidence" value="ECO:0007669"/>
    <property type="project" value="TreeGrafter"/>
</dbReference>
<dbReference type="SUPFAM" id="SSF54928">
    <property type="entry name" value="RNA-binding domain, RBD"/>
    <property type="match status" value="2"/>
</dbReference>
<keyword evidence="5" id="KW-1185">Reference proteome</keyword>
<evidence type="ECO:0000313" key="5">
    <source>
        <dbReference type="Proteomes" id="UP000002605"/>
    </source>
</evidence>
<dbReference type="Pfam" id="PF00076">
    <property type="entry name" value="RRM_1"/>
    <property type="match status" value="1"/>
</dbReference>
<dbReference type="PANTHER" id="PTHR15608">
    <property type="entry name" value="SPLICING FACTOR U2AF-ASSOCIATED PROTEIN 2"/>
    <property type="match status" value="1"/>
</dbReference>
<gene>
    <name evidence="3" type="ordered locus">Cd36_64430</name>
    <name evidence="4" type="ORF">CD36_64430</name>
</gene>
<name>B9WJ91_CANDC</name>
<feature type="domain" description="RRM" evidence="2">
    <location>
        <begin position="97"/>
        <end position="181"/>
    </location>
</feature>